<evidence type="ECO:0000256" key="13">
    <source>
        <dbReference type="SAM" id="Phobius"/>
    </source>
</evidence>
<evidence type="ECO:0000313" key="14">
    <source>
        <dbReference type="EMBL" id="QCI22097.1"/>
    </source>
</evidence>
<reference evidence="14 15" key="1">
    <citation type="submission" date="2018-12" db="EMBL/GenBank/DDBJ databases">
        <authorList>
            <person name="Chong R.A."/>
        </authorList>
    </citation>
    <scope>NUCLEOTIDE SEQUENCE [LARGE SCALE GENOMIC DNA]</scope>
    <source>
        <strain evidence="14 15">Lps</strain>
    </source>
</reference>
<evidence type="ECO:0000256" key="3">
    <source>
        <dbReference type="ARBA" id="ARBA00016337"/>
    </source>
</evidence>
<evidence type="ECO:0000256" key="5">
    <source>
        <dbReference type="ARBA" id="ARBA00022679"/>
    </source>
</evidence>
<comment type="similarity">
    <text evidence="1 11">Belongs to the ApbE family.</text>
</comment>
<evidence type="ECO:0000256" key="8">
    <source>
        <dbReference type="ARBA" id="ARBA00022842"/>
    </source>
</evidence>
<dbReference type="Pfam" id="PF02424">
    <property type="entry name" value="ApbE"/>
    <property type="match status" value="1"/>
</dbReference>
<proteinExistence type="inferred from homology"/>
<dbReference type="InterPro" id="IPR024932">
    <property type="entry name" value="ApbE"/>
</dbReference>
<dbReference type="InterPro" id="IPR003374">
    <property type="entry name" value="ApbE-like_sf"/>
</dbReference>
<evidence type="ECO:0000256" key="7">
    <source>
        <dbReference type="ARBA" id="ARBA00022827"/>
    </source>
</evidence>
<evidence type="ECO:0000256" key="6">
    <source>
        <dbReference type="ARBA" id="ARBA00022723"/>
    </source>
</evidence>
<organism evidence="14 15">
    <name type="scientific">Buchnera aphidicola</name>
    <name type="common">Lipaphis pseudobrassicae</name>
    <dbReference type="NCBI Taxonomy" id="1258543"/>
    <lineage>
        <taxon>Bacteria</taxon>
        <taxon>Pseudomonadati</taxon>
        <taxon>Pseudomonadota</taxon>
        <taxon>Gammaproteobacteria</taxon>
        <taxon>Enterobacterales</taxon>
        <taxon>Erwiniaceae</taxon>
        <taxon>Buchnera</taxon>
    </lineage>
</organism>
<feature type="binding site" evidence="12">
    <location>
        <position position="301"/>
    </location>
    <ligand>
        <name>Mg(2+)</name>
        <dbReference type="ChEBI" id="CHEBI:18420"/>
    </ligand>
</feature>
<keyword evidence="7 11" id="KW-0274">FAD</keyword>
<evidence type="ECO:0000256" key="1">
    <source>
        <dbReference type="ARBA" id="ARBA00008282"/>
    </source>
</evidence>
<dbReference type="PIRSF" id="PIRSF006268">
    <property type="entry name" value="ApbE"/>
    <property type="match status" value="1"/>
</dbReference>
<dbReference type="GO" id="GO:0016740">
    <property type="term" value="F:transferase activity"/>
    <property type="evidence" value="ECO:0007669"/>
    <property type="project" value="UniProtKB-UniRule"/>
</dbReference>
<dbReference type="PANTHER" id="PTHR30040:SF2">
    <property type="entry name" value="FAD:PROTEIN FMN TRANSFERASE"/>
    <property type="match status" value="1"/>
</dbReference>
<dbReference type="EMBL" id="CP034870">
    <property type="protein sequence ID" value="QCI22097.1"/>
    <property type="molecule type" value="Genomic_DNA"/>
</dbReference>
<feature type="transmembrane region" description="Helical" evidence="13">
    <location>
        <begin position="6"/>
        <end position="22"/>
    </location>
</feature>
<keyword evidence="13" id="KW-1133">Transmembrane helix</keyword>
<protein>
    <recommendedName>
        <fullName evidence="3 11">FAD:protein FMN transferase</fullName>
        <ecNumber evidence="2 11">2.7.1.180</ecNumber>
    </recommendedName>
    <alternativeName>
        <fullName evidence="9 11">Flavin transferase</fullName>
    </alternativeName>
</protein>
<dbReference type="AlphaFoldDB" id="A0A4D6Y063"/>
<feature type="binding site" evidence="12">
    <location>
        <position position="183"/>
    </location>
    <ligand>
        <name>Mg(2+)</name>
        <dbReference type="ChEBI" id="CHEBI:18420"/>
    </ligand>
</feature>
<dbReference type="GO" id="GO:0046872">
    <property type="term" value="F:metal ion binding"/>
    <property type="evidence" value="ECO:0007669"/>
    <property type="project" value="UniProtKB-UniRule"/>
</dbReference>
<sequence>MSFKIIFNIFLCSIIFLIIFYNKSLIKTKEKKNITVLQGKTMGTYWQVKIPNLKKKIYIKHLIQTCLNKDETMLSSWKKKSIVSQFNKRKKNELQIINKNFYHIISKAIEINKKTNGKLDITIGSLINIWGFGNTSKPNRYPSAIKIKKNIAISGIQHLKIIKKKFFIYLKKDIDSIKINLSTLGEGFAVDHLSYVLNKQKIKNYTISVGGTVLVKTKNNKEKPKIIAIQKPIDQYQSAHLLIYLKNNSISTAGSYRNYYYLQGKRISHLIDPDTGKPITHNLVSVSVIAHTALEADSWDTGLLIMGFKKAKKLILKEKLSVCLITKKKNIFLTWMSPKFKKFLIKENNF</sequence>
<keyword evidence="6 11" id="KW-0479">Metal-binding</keyword>
<comment type="catalytic activity">
    <reaction evidence="10 11">
        <text>L-threonyl-[protein] + FAD = FMN-L-threonyl-[protein] + AMP + H(+)</text>
        <dbReference type="Rhea" id="RHEA:36847"/>
        <dbReference type="Rhea" id="RHEA-COMP:11060"/>
        <dbReference type="Rhea" id="RHEA-COMP:11061"/>
        <dbReference type="ChEBI" id="CHEBI:15378"/>
        <dbReference type="ChEBI" id="CHEBI:30013"/>
        <dbReference type="ChEBI" id="CHEBI:57692"/>
        <dbReference type="ChEBI" id="CHEBI:74257"/>
        <dbReference type="ChEBI" id="CHEBI:456215"/>
        <dbReference type="EC" id="2.7.1.180"/>
    </reaction>
</comment>
<evidence type="ECO:0000256" key="12">
    <source>
        <dbReference type="PIRSR" id="PIRSR006268-2"/>
    </source>
</evidence>
<evidence type="ECO:0000256" key="9">
    <source>
        <dbReference type="ARBA" id="ARBA00031306"/>
    </source>
</evidence>
<reference evidence="14 15" key="2">
    <citation type="submission" date="2019-05" db="EMBL/GenBank/DDBJ databases">
        <title>Genome evolution of the obligate endosymbiont Buchnera aphidicola.</title>
        <authorList>
            <person name="Moran N.A."/>
        </authorList>
    </citation>
    <scope>NUCLEOTIDE SEQUENCE [LARGE SCALE GENOMIC DNA]</scope>
    <source>
        <strain evidence="14 15">Lps</strain>
    </source>
</reference>
<keyword evidence="13" id="KW-0472">Membrane</keyword>
<gene>
    <name evidence="14" type="ORF">D9V70_01165</name>
</gene>
<evidence type="ECO:0000313" key="15">
    <source>
        <dbReference type="Proteomes" id="UP000298564"/>
    </source>
</evidence>
<dbReference type="EC" id="2.7.1.180" evidence="2 11"/>
<evidence type="ECO:0000256" key="4">
    <source>
        <dbReference type="ARBA" id="ARBA00022630"/>
    </source>
</evidence>
<dbReference type="SUPFAM" id="SSF143631">
    <property type="entry name" value="ApbE-like"/>
    <property type="match status" value="1"/>
</dbReference>
<keyword evidence="8 11" id="KW-0460">Magnesium</keyword>
<evidence type="ECO:0000256" key="2">
    <source>
        <dbReference type="ARBA" id="ARBA00011955"/>
    </source>
</evidence>
<dbReference type="PANTHER" id="PTHR30040">
    <property type="entry name" value="THIAMINE BIOSYNTHESIS LIPOPROTEIN APBE"/>
    <property type="match status" value="1"/>
</dbReference>
<accession>A0A4D6Y063</accession>
<evidence type="ECO:0000256" key="10">
    <source>
        <dbReference type="ARBA" id="ARBA00048540"/>
    </source>
</evidence>
<keyword evidence="13" id="KW-0812">Transmembrane</keyword>
<name>A0A4D6Y063_9GAMM</name>
<evidence type="ECO:0000256" key="11">
    <source>
        <dbReference type="PIRNR" id="PIRNR006268"/>
    </source>
</evidence>
<keyword evidence="4 11" id="KW-0285">Flavoprotein</keyword>
<keyword evidence="5 11" id="KW-0808">Transferase</keyword>
<dbReference type="OrthoDB" id="9778595at2"/>
<dbReference type="Proteomes" id="UP000298564">
    <property type="component" value="Chromosome"/>
</dbReference>
<dbReference type="Gene3D" id="3.10.520.10">
    <property type="entry name" value="ApbE-like domains"/>
    <property type="match status" value="1"/>
</dbReference>
<feature type="binding site" evidence="12">
    <location>
        <position position="297"/>
    </location>
    <ligand>
        <name>Mg(2+)</name>
        <dbReference type="ChEBI" id="CHEBI:18420"/>
    </ligand>
</feature>
<comment type="cofactor">
    <cofactor evidence="12">
        <name>Mg(2+)</name>
        <dbReference type="ChEBI" id="CHEBI:18420"/>
    </cofactor>
    <cofactor evidence="12">
        <name>Mn(2+)</name>
        <dbReference type="ChEBI" id="CHEBI:29035"/>
    </cofactor>
    <text evidence="12">Magnesium. Can also use manganese.</text>
</comment>
<dbReference type="RefSeq" id="WP_158355939.1">
    <property type="nucleotide sequence ID" value="NZ_CP034870.1"/>
</dbReference>